<dbReference type="eggNOG" id="COG0302">
    <property type="taxonomic scope" value="Bacteria"/>
</dbReference>
<evidence type="ECO:0000313" key="9">
    <source>
        <dbReference type="Proteomes" id="UP000006001"/>
    </source>
</evidence>
<dbReference type="Proteomes" id="UP000006001">
    <property type="component" value="Unassembled WGS sequence"/>
</dbReference>
<dbReference type="Gene3D" id="3.30.1130.10">
    <property type="match status" value="1"/>
</dbReference>
<evidence type="ECO:0000256" key="4">
    <source>
        <dbReference type="ARBA" id="ARBA00022563"/>
    </source>
</evidence>
<feature type="binding site" evidence="6">
    <location>
        <position position="83"/>
    </location>
    <ligand>
        <name>Zn(2+)</name>
        <dbReference type="ChEBI" id="CHEBI:29105"/>
    </ligand>
</feature>
<reference evidence="8" key="1">
    <citation type="submission" date="2009-10" db="EMBL/GenBank/DDBJ databases">
        <authorList>
            <person name="Weinstock G."/>
            <person name="Sodergren E."/>
            <person name="Clifton S."/>
            <person name="Fulton L."/>
            <person name="Fulton B."/>
            <person name="Courtney L."/>
            <person name="Fronick C."/>
            <person name="Harrison M."/>
            <person name="Strong C."/>
            <person name="Farmer C."/>
            <person name="Delahaunty K."/>
            <person name="Markovic C."/>
            <person name="Hall O."/>
            <person name="Minx P."/>
            <person name="Tomlinson C."/>
            <person name="Mitreva M."/>
            <person name="Nelson J."/>
            <person name="Hou S."/>
            <person name="Wollam A."/>
            <person name="Pepin K.H."/>
            <person name="Johnson M."/>
            <person name="Bhonagiri V."/>
            <person name="Nash W.E."/>
            <person name="Warren W."/>
            <person name="Chinwalla A."/>
            <person name="Mardis E.R."/>
            <person name="Wilson R.K."/>
        </authorList>
    </citation>
    <scope>NUCLEOTIDE SEQUENCE [LARGE SCALE GENOMIC DNA]</scope>
    <source>
        <strain evidence="8">ATCC 700122</strain>
    </source>
</reference>
<gene>
    <name evidence="6 8" type="primary">folE</name>
    <name evidence="8" type="ORF">HMPREF0762_01249</name>
</gene>
<dbReference type="HOGENOM" id="CLU_049768_3_3_11"/>
<keyword evidence="6" id="KW-0862">Zinc</keyword>
<keyword evidence="9" id="KW-1185">Reference proteome</keyword>
<dbReference type="NCBIfam" id="NF006826">
    <property type="entry name" value="PRK09347.1-3"/>
    <property type="match status" value="1"/>
</dbReference>
<dbReference type="GO" id="GO:0008270">
    <property type="term" value="F:zinc ion binding"/>
    <property type="evidence" value="ECO:0007669"/>
    <property type="project" value="UniProtKB-UniRule"/>
</dbReference>
<keyword evidence="5 6" id="KW-0378">Hydrolase</keyword>
<feature type="binding site" evidence="6">
    <location>
        <position position="80"/>
    </location>
    <ligand>
        <name>Zn(2+)</name>
        <dbReference type="ChEBI" id="CHEBI:29105"/>
    </ligand>
</feature>
<dbReference type="InterPro" id="IPR043133">
    <property type="entry name" value="GTP-CH-I_C/QueF"/>
</dbReference>
<dbReference type="STRING" id="649764.HMPREF0762_01249"/>
<dbReference type="EC" id="3.5.4.16" evidence="6"/>
<dbReference type="FunFam" id="3.30.1130.10:FF:000001">
    <property type="entry name" value="GTP cyclohydrolase 1"/>
    <property type="match status" value="1"/>
</dbReference>
<dbReference type="GO" id="GO:0046654">
    <property type="term" value="P:tetrahydrofolate biosynthetic process"/>
    <property type="evidence" value="ECO:0007669"/>
    <property type="project" value="UniProtKB-UniRule"/>
</dbReference>
<evidence type="ECO:0000256" key="2">
    <source>
        <dbReference type="ARBA" id="ARBA00005080"/>
    </source>
</evidence>
<accession>D0WHK7</accession>
<dbReference type="InterPro" id="IPR018234">
    <property type="entry name" value="GTP_CycHdrlase_I_CS"/>
</dbReference>
<evidence type="ECO:0000259" key="7">
    <source>
        <dbReference type="Pfam" id="PF01227"/>
    </source>
</evidence>
<comment type="caution">
    <text evidence="8">The sequence shown here is derived from an EMBL/GenBank/DDBJ whole genome shotgun (WGS) entry which is preliminary data.</text>
</comment>
<dbReference type="GO" id="GO:0005525">
    <property type="term" value="F:GTP binding"/>
    <property type="evidence" value="ECO:0007669"/>
    <property type="project" value="UniProtKB-KW"/>
</dbReference>
<sequence>MRGAMIDQQKIEAATRLLLEGIGEDPDREGLLETPERVARMYAEVCGGLDQSAEKHLSTTFTVDSDEVVLERDIPFHSLCEHHLLPFFGRAHIAYLPNGKVVGLSKLARTVEVYARRPQLQERLTAQVADAIMEHTGARGAIVMIEAEHMCMSMRGVSKPGTKTVTVAKRGEYTTDSSLVTEFFAMVR</sequence>
<dbReference type="GO" id="GO:0003934">
    <property type="term" value="F:GTP cyclohydrolase I activity"/>
    <property type="evidence" value="ECO:0007669"/>
    <property type="project" value="UniProtKB-UniRule"/>
</dbReference>
<evidence type="ECO:0000313" key="8">
    <source>
        <dbReference type="EMBL" id="EEZ61171.1"/>
    </source>
</evidence>
<dbReference type="NCBIfam" id="TIGR00063">
    <property type="entry name" value="folE"/>
    <property type="match status" value="1"/>
</dbReference>
<proteinExistence type="inferred from homology"/>
<evidence type="ECO:0000256" key="1">
    <source>
        <dbReference type="ARBA" id="ARBA00001052"/>
    </source>
</evidence>
<dbReference type="PANTHER" id="PTHR11109:SF7">
    <property type="entry name" value="GTP CYCLOHYDROLASE 1"/>
    <property type="match status" value="1"/>
</dbReference>
<evidence type="ECO:0000256" key="3">
    <source>
        <dbReference type="ARBA" id="ARBA00008085"/>
    </source>
</evidence>
<dbReference type="Pfam" id="PF01227">
    <property type="entry name" value="GTP_cyclohydroI"/>
    <property type="match status" value="1"/>
</dbReference>
<dbReference type="EMBL" id="ACUX02000007">
    <property type="protein sequence ID" value="EEZ61171.1"/>
    <property type="molecule type" value="Genomic_DNA"/>
</dbReference>
<dbReference type="PANTHER" id="PTHR11109">
    <property type="entry name" value="GTP CYCLOHYDROLASE I"/>
    <property type="match status" value="1"/>
</dbReference>
<evidence type="ECO:0000256" key="5">
    <source>
        <dbReference type="ARBA" id="ARBA00022801"/>
    </source>
</evidence>
<comment type="similarity">
    <text evidence="3 6">Belongs to the GTP cyclohydrolase I family.</text>
</comment>
<dbReference type="PROSITE" id="PS00859">
    <property type="entry name" value="GTP_CYCLOHYDROL_1_1"/>
    <property type="match status" value="1"/>
</dbReference>
<dbReference type="SUPFAM" id="SSF55620">
    <property type="entry name" value="Tetrahydrobiopterin biosynthesis enzymes-like"/>
    <property type="match status" value="1"/>
</dbReference>
<feature type="binding site" evidence="6">
    <location>
        <position position="151"/>
    </location>
    <ligand>
        <name>Zn(2+)</name>
        <dbReference type="ChEBI" id="CHEBI:29105"/>
    </ligand>
</feature>
<dbReference type="GO" id="GO:0006729">
    <property type="term" value="P:tetrahydrobiopterin biosynthetic process"/>
    <property type="evidence" value="ECO:0007669"/>
    <property type="project" value="TreeGrafter"/>
</dbReference>
<dbReference type="NCBIfam" id="NF006825">
    <property type="entry name" value="PRK09347.1-2"/>
    <property type="match status" value="1"/>
</dbReference>
<dbReference type="GO" id="GO:0006730">
    <property type="term" value="P:one-carbon metabolic process"/>
    <property type="evidence" value="ECO:0007669"/>
    <property type="project" value="UniProtKB-UniRule"/>
</dbReference>
<dbReference type="UniPathway" id="UPA00848">
    <property type="reaction ID" value="UER00151"/>
</dbReference>
<name>D0WHK7_SLAES</name>
<dbReference type="FunFam" id="1.10.286.10:FF:000001">
    <property type="entry name" value="GTP cyclohydrolase 1"/>
    <property type="match status" value="1"/>
</dbReference>
<protein>
    <recommendedName>
        <fullName evidence="6">GTP cyclohydrolase 1</fullName>
        <ecNumber evidence="6">3.5.4.16</ecNumber>
    </recommendedName>
    <alternativeName>
        <fullName evidence="6">GTP cyclohydrolase I</fullName>
        <shortName evidence="6">GTP-CH-I</shortName>
    </alternativeName>
</protein>
<evidence type="ECO:0000256" key="6">
    <source>
        <dbReference type="HAMAP-Rule" id="MF_00223"/>
    </source>
</evidence>
<organism evidence="8 9">
    <name type="scientific">Slackia exigua (strain ATCC 700122 / DSM 15923 / CIP 105133 / JCM 11022 / KCTC 5966 / S-7)</name>
    <dbReference type="NCBI Taxonomy" id="649764"/>
    <lineage>
        <taxon>Bacteria</taxon>
        <taxon>Bacillati</taxon>
        <taxon>Actinomycetota</taxon>
        <taxon>Coriobacteriia</taxon>
        <taxon>Eggerthellales</taxon>
        <taxon>Eggerthellaceae</taxon>
        <taxon>Slackia</taxon>
    </lineage>
</organism>
<comment type="catalytic activity">
    <reaction evidence="1 6">
        <text>GTP + H2O = 7,8-dihydroneopterin 3'-triphosphate + formate + H(+)</text>
        <dbReference type="Rhea" id="RHEA:17473"/>
        <dbReference type="ChEBI" id="CHEBI:15377"/>
        <dbReference type="ChEBI" id="CHEBI:15378"/>
        <dbReference type="ChEBI" id="CHEBI:15740"/>
        <dbReference type="ChEBI" id="CHEBI:37565"/>
        <dbReference type="ChEBI" id="CHEBI:58462"/>
        <dbReference type="EC" id="3.5.4.16"/>
    </reaction>
</comment>
<comment type="subunit">
    <text evidence="6">Homopolymer.</text>
</comment>
<keyword evidence="6" id="KW-0479">Metal-binding</keyword>
<dbReference type="InterPro" id="IPR001474">
    <property type="entry name" value="GTP_CycHdrlase_I"/>
</dbReference>
<comment type="pathway">
    <text evidence="2 6">Cofactor biosynthesis; 7,8-dihydroneopterin triphosphate biosynthesis; 7,8-dihydroneopterin triphosphate from GTP: step 1/1.</text>
</comment>
<feature type="domain" description="GTP cyclohydrolase I" evidence="7">
    <location>
        <begin position="11"/>
        <end position="187"/>
    </location>
</feature>
<dbReference type="HAMAP" id="MF_00223">
    <property type="entry name" value="FolE"/>
    <property type="match status" value="1"/>
</dbReference>
<dbReference type="GO" id="GO:0005737">
    <property type="term" value="C:cytoplasm"/>
    <property type="evidence" value="ECO:0007669"/>
    <property type="project" value="TreeGrafter"/>
</dbReference>
<keyword evidence="6" id="KW-0547">Nucleotide-binding</keyword>
<keyword evidence="4 6" id="KW-0554">One-carbon metabolism</keyword>
<dbReference type="InterPro" id="IPR043134">
    <property type="entry name" value="GTP-CH-I_N"/>
</dbReference>
<dbReference type="Gene3D" id="1.10.286.10">
    <property type="match status" value="1"/>
</dbReference>
<dbReference type="InterPro" id="IPR020602">
    <property type="entry name" value="GTP_CycHdrlase_I_dom"/>
</dbReference>
<dbReference type="PROSITE" id="PS00860">
    <property type="entry name" value="GTP_CYCLOHYDROL_1_2"/>
    <property type="match status" value="1"/>
</dbReference>
<keyword evidence="6" id="KW-0342">GTP-binding</keyword>
<dbReference type="AlphaFoldDB" id="D0WHK7"/>